<evidence type="ECO:0000313" key="3">
    <source>
        <dbReference type="RefSeq" id="XP_056844463.1"/>
    </source>
</evidence>
<dbReference type="KEGG" id="rsz:108811554"/>
<dbReference type="GO" id="GO:0005634">
    <property type="term" value="C:nucleus"/>
    <property type="evidence" value="ECO:0007669"/>
    <property type="project" value="InterPro"/>
</dbReference>
<protein>
    <submittedName>
        <fullName evidence="3 4">Agamous-like MADS-box protein AGL18</fullName>
    </submittedName>
</protein>
<dbReference type="Proteomes" id="UP000504610">
    <property type="component" value="Chromosome 4"/>
</dbReference>
<keyword evidence="2" id="KW-1185">Reference proteome</keyword>
<dbReference type="GeneID" id="108811554"/>
<dbReference type="RefSeq" id="XP_056844463.1">
    <property type="nucleotide sequence ID" value="XM_056988483.1"/>
</dbReference>
<dbReference type="RefSeq" id="XP_056863716.1">
    <property type="nucleotide sequence ID" value="XM_057007736.1"/>
</dbReference>
<evidence type="ECO:0000313" key="4">
    <source>
        <dbReference type="RefSeq" id="XP_056863716.1"/>
    </source>
</evidence>
<gene>
    <name evidence="4" type="primary">LOC108811554</name>
    <name evidence="3" type="synonym">LOC130496423</name>
</gene>
<evidence type="ECO:0000259" key="1">
    <source>
        <dbReference type="Pfam" id="PF01486"/>
    </source>
</evidence>
<proteinExistence type="predicted"/>
<name>A0A9W3DJC5_RAPSA</name>
<organism evidence="2 4">
    <name type="scientific">Raphanus sativus</name>
    <name type="common">Radish</name>
    <name type="synonym">Raphanus raphanistrum var. sativus</name>
    <dbReference type="NCBI Taxonomy" id="3726"/>
    <lineage>
        <taxon>Eukaryota</taxon>
        <taxon>Viridiplantae</taxon>
        <taxon>Streptophyta</taxon>
        <taxon>Embryophyta</taxon>
        <taxon>Tracheophyta</taxon>
        <taxon>Spermatophyta</taxon>
        <taxon>Magnoliopsida</taxon>
        <taxon>eudicotyledons</taxon>
        <taxon>Gunneridae</taxon>
        <taxon>Pentapetalae</taxon>
        <taxon>rosids</taxon>
        <taxon>malvids</taxon>
        <taxon>Brassicales</taxon>
        <taxon>Brassicaceae</taxon>
        <taxon>Brassiceae</taxon>
        <taxon>Raphanus</taxon>
    </lineage>
</organism>
<sequence length="96" mass="11429">MSTSPFPSSQIYKYERIESRTDTVMLRMNNNFYFVLLKIMVRTDESLRSELERLRLAVERLKGKELEGMSFWELISLEKRLNDSLHSVKKVGRSRL</sequence>
<dbReference type="Pfam" id="PF01486">
    <property type="entry name" value="K-box"/>
    <property type="match status" value="1"/>
</dbReference>
<dbReference type="AlphaFoldDB" id="A0A9W3DJC5"/>
<dbReference type="GO" id="GO:0003700">
    <property type="term" value="F:DNA-binding transcription factor activity"/>
    <property type="evidence" value="ECO:0007669"/>
    <property type="project" value="InterPro"/>
</dbReference>
<reference evidence="2" key="1">
    <citation type="journal article" date="2019" name="Database">
        <title>The radish genome database (RadishGD): an integrated information resource for radish genomics.</title>
        <authorList>
            <person name="Yu H.J."/>
            <person name="Baek S."/>
            <person name="Lee Y.J."/>
            <person name="Cho A."/>
            <person name="Mun J.H."/>
        </authorList>
    </citation>
    <scope>NUCLEOTIDE SEQUENCE [LARGE SCALE GENOMIC DNA]</scope>
    <source>
        <strain evidence="2">cv. WK10039</strain>
    </source>
</reference>
<feature type="domain" description="K-box" evidence="1">
    <location>
        <begin position="43"/>
        <end position="90"/>
    </location>
</feature>
<evidence type="ECO:0000313" key="2">
    <source>
        <dbReference type="Proteomes" id="UP000504610"/>
    </source>
</evidence>
<reference evidence="3 4" key="2">
    <citation type="submission" date="2025-04" db="UniProtKB">
        <authorList>
            <consortium name="RefSeq"/>
        </authorList>
    </citation>
    <scope>IDENTIFICATION</scope>
    <source>
        <tissue evidence="3 4">Leaf</tissue>
    </source>
</reference>
<dbReference type="Proteomes" id="UP000504610">
    <property type="component" value="Chromosome 6"/>
</dbReference>
<dbReference type="InterPro" id="IPR002487">
    <property type="entry name" value="TF_Kbox"/>
</dbReference>
<accession>A0A9W3DJC5</accession>
<dbReference type="KEGG" id="rsz:130496423"/>